<keyword evidence="2" id="KW-1133">Transmembrane helix</keyword>
<evidence type="ECO:0000256" key="1">
    <source>
        <dbReference type="SAM" id="MobiDB-lite"/>
    </source>
</evidence>
<evidence type="ECO:0000313" key="5">
    <source>
        <dbReference type="Proteomes" id="UP000317942"/>
    </source>
</evidence>
<feature type="chain" id="PRO_5021476657" description="Viral protein TPX" evidence="3">
    <location>
        <begin position="36"/>
        <end position="328"/>
    </location>
</feature>
<comment type="caution">
    <text evidence="4">The sequence shown here is derived from an EMBL/GenBank/DDBJ whole genome shotgun (WGS) entry which is preliminary data.</text>
</comment>
<feature type="compositionally biased region" description="Low complexity" evidence="1">
    <location>
        <begin position="275"/>
        <end position="287"/>
    </location>
</feature>
<keyword evidence="2" id="KW-0812">Transmembrane</keyword>
<reference evidence="4 5" key="1">
    <citation type="submission" date="2019-06" db="EMBL/GenBank/DDBJ databases">
        <title>Draft genome sequence of Actinomyces oris CCUG 34288T.</title>
        <authorList>
            <person name="Salva-Serra F."/>
            <person name="Cardew S."/>
            <person name="Moore E."/>
        </authorList>
    </citation>
    <scope>NUCLEOTIDE SEQUENCE [LARGE SCALE GENOMIC DNA]</scope>
    <source>
        <strain evidence="4 5">CCUG 34288</strain>
    </source>
</reference>
<protein>
    <recommendedName>
        <fullName evidence="6">Viral protein TPX</fullName>
    </recommendedName>
</protein>
<accession>A0A508BCT1</accession>
<keyword evidence="2" id="KW-0472">Membrane</keyword>
<proteinExistence type="predicted"/>
<dbReference type="EMBL" id="VICC01000007">
    <property type="protein sequence ID" value="TQD59629.1"/>
    <property type="molecule type" value="Genomic_DNA"/>
</dbReference>
<evidence type="ECO:0000313" key="4">
    <source>
        <dbReference type="EMBL" id="TQD59629.1"/>
    </source>
</evidence>
<keyword evidence="3" id="KW-0732">Signal</keyword>
<dbReference type="Proteomes" id="UP000317942">
    <property type="component" value="Unassembled WGS sequence"/>
</dbReference>
<feature type="compositionally biased region" description="Low complexity" evidence="1">
    <location>
        <begin position="295"/>
        <end position="312"/>
    </location>
</feature>
<evidence type="ECO:0008006" key="6">
    <source>
        <dbReference type="Google" id="ProtNLM"/>
    </source>
</evidence>
<gene>
    <name evidence="4" type="ORF">FK267_11155</name>
</gene>
<name>A0A508BCT1_9ACTO</name>
<dbReference type="AlphaFoldDB" id="A0A508BCT1"/>
<dbReference type="GeneID" id="64213588"/>
<dbReference type="RefSeq" id="WP_141407236.1">
    <property type="nucleotide sequence ID" value="NZ_CP066060.1"/>
</dbReference>
<feature type="compositionally biased region" description="Low complexity" evidence="1">
    <location>
        <begin position="184"/>
        <end position="225"/>
    </location>
</feature>
<sequence>MRYLALRHNPATSLVGMLCLAASLLLAVAASPTSAALPAQLTSQEKINFELAIKSDEELTTTITITSPASREKSLKEDCVQETFSQAATPPDITFTTDNGTPTCKATYTTPVSRNNYVTHDGDEYVVDTHDDSAPKDGSADTFSLTVVFPGKVTESGGGKVEGDQQNKVSFSSFYNQKARGKDTAQAASQPSSTPSPSSTPASSSASSSSSTATPGSTSSSQSSGGRGAIVVTLIVIAVVGGVVAIVSNTLKKSREKKYLDALGQQSLQASTLMPASHPAAFPSPAQAGPPPAQPGYSSAPQQYQPPYSQGPTSAPHLPPNHNGYGGY</sequence>
<feature type="transmembrane region" description="Helical" evidence="2">
    <location>
        <begin position="228"/>
        <end position="248"/>
    </location>
</feature>
<feature type="region of interest" description="Disordered" evidence="1">
    <location>
        <begin position="274"/>
        <end position="328"/>
    </location>
</feature>
<evidence type="ECO:0000256" key="3">
    <source>
        <dbReference type="SAM" id="SignalP"/>
    </source>
</evidence>
<feature type="region of interest" description="Disordered" evidence="1">
    <location>
        <begin position="180"/>
        <end position="225"/>
    </location>
</feature>
<organism evidence="4 5">
    <name type="scientific">Actinomyces oris</name>
    <dbReference type="NCBI Taxonomy" id="544580"/>
    <lineage>
        <taxon>Bacteria</taxon>
        <taxon>Bacillati</taxon>
        <taxon>Actinomycetota</taxon>
        <taxon>Actinomycetes</taxon>
        <taxon>Actinomycetales</taxon>
        <taxon>Actinomycetaceae</taxon>
        <taxon>Actinomyces</taxon>
    </lineage>
</organism>
<feature type="signal peptide" evidence="3">
    <location>
        <begin position="1"/>
        <end position="35"/>
    </location>
</feature>
<evidence type="ECO:0000256" key="2">
    <source>
        <dbReference type="SAM" id="Phobius"/>
    </source>
</evidence>